<evidence type="ECO:0000256" key="3">
    <source>
        <dbReference type="ARBA" id="ARBA00022989"/>
    </source>
</evidence>
<comment type="caution">
    <text evidence="6">The sequence shown here is derived from an EMBL/GenBank/DDBJ whole genome shotgun (WGS) entry which is preliminary data.</text>
</comment>
<dbReference type="InterPro" id="IPR007568">
    <property type="entry name" value="RTA1"/>
</dbReference>
<evidence type="ECO:0000313" key="7">
    <source>
        <dbReference type="Proteomes" id="UP001203852"/>
    </source>
</evidence>
<feature type="transmembrane region" description="Helical" evidence="5">
    <location>
        <begin position="17"/>
        <end position="39"/>
    </location>
</feature>
<evidence type="ECO:0000313" key="6">
    <source>
        <dbReference type="EMBL" id="KAI1610143.1"/>
    </source>
</evidence>
<reference evidence="6" key="1">
    <citation type="journal article" date="2022" name="bioRxiv">
        <title>Deciphering the potential niche of two novel black yeast fungi from a biological soil crust based on their genomes, phenotypes, and melanin regulation.</title>
        <authorList>
            <consortium name="DOE Joint Genome Institute"/>
            <person name="Carr E.C."/>
            <person name="Barton Q."/>
            <person name="Grambo S."/>
            <person name="Sullivan M."/>
            <person name="Renfro C.M."/>
            <person name="Kuo A."/>
            <person name="Pangilinan J."/>
            <person name="Lipzen A."/>
            <person name="Keymanesh K."/>
            <person name="Savage E."/>
            <person name="Barry K."/>
            <person name="Grigoriev I.V."/>
            <person name="Riekhof W.R."/>
            <person name="Harris S.S."/>
        </authorList>
    </citation>
    <scope>NUCLEOTIDE SEQUENCE</scope>
    <source>
        <strain evidence="6">JF 03-4F</strain>
    </source>
</reference>
<feature type="transmembrane region" description="Helical" evidence="5">
    <location>
        <begin position="84"/>
        <end position="105"/>
    </location>
</feature>
<proteinExistence type="predicted"/>
<organism evidence="6 7">
    <name type="scientific">Exophiala viscosa</name>
    <dbReference type="NCBI Taxonomy" id="2486360"/>
    <lineage>
        <taxon>Eukaryota</taxon>
        <taxon>Fungi</taxon>
        <taxon>Dikarya</taxon>
        <taxon>Ascomycota</taxon>
        <taxon>Pezizomycotina</taxon>
        <taxon>Eurotiomycetes</taxon>
        <taxon>Chaetothyriomycetidae</taxon>
        <taxon>Chaetothyriales</taxon>
        <taxon>Herpotrichiellaceae</taxon>
        <taxon>Exophiala</taxon>
    </lineage>
</organism>
<dbReference type="Proteomes" id="UP001203852">
    <property type="component" value="Unassembled WGS sequence"/>
</dbReference>
<sequence>MLVMAPTCNALTNPNTVWNFCPSLGAAYTLTIVFGLAFVAHVAQGIYHRKWYTWVICMGALWQTIAYIFRILSIDQPTNLGDYAVWFVLILVAPLWTNAFVYMVVGRMVWNFVPTAKILGITAWRFGTYFVILDIIAFIIQVYGAASAEQESNSVSQTLQGLHIYMAGVGIQQLFILIFIFFATQLHPVLLRGVGLDEKARNQALTLLYTLYAVLALITMRIIFRMCEYSNGLNSTIPNHEAYQYCLDSLPMLLAFILLNIVHPGRIMSGKECDIPSRKERKKTGDYCKRSFTDVEATYTLTPDRHSCTSCQVAICLEVSSEPMYILDRPRKSRSRSKCLPLGVPA</sequence>
<evidence type="ECO:0000256" key="5">
    <source>
        <dbReference type="SAM" id="Phobius"/>
    </source>
</evidence>
<keyword evidence="3 5" id="KW-1133">Transmembrane helix</keyword>
<dbReference type="PANTHER" id="PTHR31465:SF15">
    <property type="entry name" value="LIPID TRANSPORTER ATNI-RELATED"/>
    <property type="match status" value="1"/>
</dbReference>
<feature type="transmembrane region" description="Helical" evidence="5">
    <location>
        <begin position="126"/>
        <end position="144"/>
    </location>
</feature>
<keyword evidence="4 5" id="KW-0472">Membrane</keyword>
<dbReference type="EMBL" id="MU404358">
    <property type="protein sequence ID" value="KAI1610143.1"/>
    <property type="molecule type" value="Genomic_DNA"/>
</dbReference>
<dbReference type="AlphaFoldDB" id="A0AAN6DRH8"/>
<comment type="subcellular location">
    <subcellularLocation>
        <location evidence="1">Membrane</location>
        <topology evidence="1">Multi-pass membrane protein</topology>
    </subcellularLocation>
</comment>
<evidence type="ECO:0000256" key="4">
    <source>
        <dbReference type="ARBA" id="ARBA00023136"/>
    </source>
</evidence>
<dbReference type="Pfam" id="PF04479">
    <property type="entry name" value="RTA1"/>
    <property type="match status" value="1"/>
</dbReference>
<evidence type="ECO:0000256" key="2">
    <source>
        <dbReference type="ARBA" id="ARBA00022692"/>
    </source>
</evidence>
<feature type="transmembrane region" description="Helical" evidence="5">
    <location>
        <begin position="164"/>
        <end position="183"/>
    </location>
</feature>
<feature type="transmembrane region" description="Helical" evidence="5">
    <location>
        <begin position="242"/>
        <end position="262"/>
    </location>
</feature>
<evidence type="ECO:0000256" key="1">
    <source>
        <dbReference type="ARBA" id="ARBA00004141"/>
    </source>
</evidence>
<dbReference type="GO" id="GO:0016020">
    <property type="term" value="C:membrane"/>
    <property type="evidence" value="ECO:0007669"/>
    <property type="project" value="UniProtKB-SubCell"/>
</dbReference>
<accession>A0AAN6DRH8</accession>
<name>A0AAN6DRH8_9EURO</name>
<feature type="transmembrane region" description="Helical" evidence="5">
    <location>
        <begin position="51"/>
        <end position="72"/>
    </location>
</feature>
<gene>
    <name evidence="6" type="ORF">EDD36DRAFT_316763</name>
</gene>
<dbReference type="PANTHER" id="PTHR31465">
    <property type="entry name" value="PROTEIN RTA1-RELATED"/>
    <property type="match status" value="1"/>
</dbReference>
<feature type="transmembrane region" description="Helical" evidence="5">
    <location>
        <begin position="204"/>
        <end position="222"/>
    </location>
</feature>
<keyword evidence="2 5" id="KW-0812">Transmembrane</keyword>
<protein>
    <submittedName>
        <fullName evidence="6">RTA1 like protein-domain-containing protein</fullName>
    </submittedName>
</protein>
<keyword evidence="7" id="KW-1185">Reference proteome</keyword>